<dbReference type="AlphaFoldDB" id="A0A6F8ZDP6"/>
<accession>A0A6F8ZDP6</accession>
<keyword evidence="3" id="KW-1185">Reference proteome</keyword>
<evidence type="ECO:0000313" key="3">
    <source>
        <dbReference type="Proteomes" id="UP000503399"/>
    </source>
</evidence>
<protein>
    <submittedName>
        <fullName evidence="2">Uncharacterized protein</fullName>
    </submittedName>
</protein>
<reference evidence="2 3" key="1">
    <citation type="submission" date="2020-02" db="EMBL/GenBank/DDBJ databases">
        <authorList>
            <person name="Hogendoorn C."/>
        </authorList>
    </citation>
    <scope>NUCLEOTIDE SEQUENCE [LARGE SCALE GENOMIC DNA]</scope>
    <source>
        <strain evidence="2">R501</strain>
    </source>
</reference>
<organism evidence="2 3">
    <name type="scientific">Candidatus Hydrogenisulfobacillus filiaventi</name>
    <dbReference type="NCBI Taxonomy" id="2707344"/>
    <lineage>
        <taxon>Bacteria</taxon>
        <taxon>Bacillati</taxon>
        <taxon>Bacillota</taxon>
        <taxon>Clostridia</taxon>
        <taxon>Eubacteriales</taxon>
        <taxon>Clostridiales Family XVII. Incertae Sedis</taxon>
        <taxon>Candidatus Hydrogenisulfobacillus</taxon>
    </lineage>
</organism>
<name>A0A6F8ZDP6_9FIRM</name>
<dbReference type="KEGG" id="hfv:R50_0223"/>
<evidence type="ECO:0000256" key="1">
    <source>
        <dbReference type="SAM" id="MobiDB-lite"/>
    </source>
</evidence>
<gene>
    <name evidence="2" type="ORF">R50_0223</name>
</gene>
<dbReference type="Proteomes" id="UP000503399">
    <property type="component" value="Chromosome"/>
</dbReference>
<proteinExistence type="predicted"/>
<feature type="region of interest" description="Disordered" evidence="1">
    <location>
        <begin position="50"/>
        <end position="69"/>
    </location>
</feature>
<dbReference type="EMBL" id="LR778114">
    <property type="protein sequence ID" value="CAB1127729.1"/>
    <property type="molecule type" value="Genomic_DNA"/>
</dbReference>
<evidence type="ECO:0000313" key="2">
    <source>
        <dbReference type="EMBL" id="CAB1127729.1"/>
    </source>
</evidence>
<sequence>MMDLKKHQILKKNYPAAPAGAVGVSGTRLADPVPPVCAVRLDAAATALAPGRGDRRGARLKTALQRQGG</sequence>